<reference evidence="6" key="1">
    <citation type="journal article" date="2014" name="Front. Microbiol.">
        <title>High frequency of phylogenetically diverse reductive dehalogenase-homologous genes in deep subseafloor sedimentary metagenomes.</title>
        <authorList>
            <person name="Kawai M."/>
            <person name="Futagami T."/>
            <person name="Toyoda A."/>
            <person name="Takaki Y."/>
            <person name="Nishi S."/>
            <person name="Hori S."/>
            <person name="Arai W."/>
            <person name="Tsubouchi T."/>
            <person name="Morono Y."/>
            <person name="Uchiyama I."/>
            <person name="Ito T."/>
            <person name="Fujiyama A."/>
            <person name="Inagaki F."/>
            <person name="Takami H."/>
        </authorList>
    </citation>
    <scope>NUCLEOTIDE SEQUENCE</scope>
    <source>
        <strain evidence="6">Expedition CK06-06</strain>
    </source>
</reference>
<gene>
    <name evidence="6" type="ORF">S01H4_42041</name>
</gene>
<comment type="subcellular location">
    <subcellularLocation>
        <location evidence="1">Membrane</location>
    </subcellularLocation>
</comment>
<comment type="caution">
    <text evidence="6">The sequence shown here is derived from an EMBL/GenBank/DDBJ whole genome shotgun (WGS) entry which is preliminary data.</text>
</comment>
<dbReference type="PANTHER" id="PTHR30332:SF24">
    <property type="entry name" value="SECRETIN GSPD-RELATED"/>
    <property type="match status" value="1"/>
</dbReference>
<feature type="non-terminal residue" evidence="6">
    <location>
        <position position="1"/>
    </location>
</feature>
<sequence length="287" mass="31568">EHTDYVIQLKAITDVKTGPVPTVSAGQALAMIENKKQVVQTFFKLVNYSPSQMGQVVQPLIGEHGYVSADETTGQLLVIDTVENLMRIERIIAVFDVSDAGKTIQKVFPIRYGDPAEIVQLLRILLGGEAGSGSRSIRAPSRGGMRPSSSSRSSSSSSSRSGTSGTATSVVIGPSQMPVILIPEQNRRWIIARASPEDMKLIEEWITRLDREEPIKKDYETIPITYADVSEVASRLNEALQNMPGQELKASVLVQPLVKARQIMVFGREDRREMVKKLIQEIDIPPG</sequence>
<evidence type="ECO:0000259" key="5">
    <source>
        <dbReference type="Pfam" id="PF03958"/>
    </source>
</evidence>
<evidence type="ECO:0000256" key="3">
    <source>
        <dbReference type="ARBA" id="ARBA00023136"/>
    </source>
</evidence>
<evidence type="ECO:0000313" key="6">
    <source>
        <dbReference type="EMBL" id="GAH03613.1"/>
    </source>
</evidence>
<dbReference type="PANTHER" id="PTHR30332">
    <property type="entry name" value="PROBABLE GENERAL SECRETION PATHWAY PROTEIN D"/>
    <property type="match status" value="1"/>
</dbReference>
<keyword evidence="3" id="KW-0472">Membrane</keyword>
<feature type="non-terminal residue" evidence="6">
    <location>
        <position position="287"/>
    </location>
</feature>
<proteinExistence type="predicted"/>
<organism evidence="6">
    <name type="scientific">marine sediment metagenome</name>
    <dbReference type="NCBI Taxonomy" id="412755"/>
    <lineage>
        <taxon>unclassified sequences</taxon>
        <taxon>metagenomes</taxon>
        <taxon>ecological metagenomes</taxon>
    </lineage>
</organism>
<dbReference type="GO" id="GO:0015627">
    <property type="term" value="C:type II protein secretion system complex"/>
    <property type="evidence" value="ECO:0007669"/>
    <property type="project" value="TreeGrafter"/>
</dbReference>
<name>X1E4M2_9ZZZZ</name>
<protein>
    <recommendedName>
        <fullName evidence="5">NolW-like domain-containing protein</fullName>
    </recommendedName>
</protein>
<dbReference type="GO" id="GO:0009306">
    <property type="term" value="P:protein secretion"/>
    <property type="evidence" value="ECO:0007669"/>
    <property type="project" value="TreeGrafter"/>
</dbReference>
<dbReference type="GO" id="GO:0016020">
    <property type="term" value="C:membrane"/>
    <property type="evidence" value="ECO:0007669"/>
    <property type="project" value="UniProtKB-SubCell"/>
</dbReference>
<feature type="compositionally biased region" description="Low complexity" evidence="4">
    <location>
        <begin position="141"/>
        <end position="169"/>
    </location>
</feature>
<feature type="region of interest" description="Disordered" evidence="4">
    <location>
        <begin position="130"/>
        <end position="170"/>
    </location>
</feature>
<dbReference type="InterPro" id="IPR038591">
    <property type="entry name" value="NolW-like_sf"/>
</dbReference>
<dbReference type="AlphaFoldDB" id="X1E4M2"/>
<dbReference type="Gene3D" id="3.30.1370.120">
    <property type="match status" value="3"/>
</dbReference>
<dbReference type="InterPro" id="IPR050810">
    <property type="entry name" value="Bact_Secretion_Sys_Channel"/>
</dbReference>
<feature type="domain" description="NolW-like" evidence="5">
    <location>
        <begin position="220"/>
        <end position="286"/>
    </location>
</feature>
<dbReference type="EMBL" id="BART01023046">
    <property type="protein sequence ID" value="GAH03613.1"/>
    <property type="molecule type" value="Genomic_DNA"/>
</dbReference>
<evidence type="ECO:0000256" key="4">
    <source>
        <dbReference type="SAM" id="MobiDB-lite"/>
    </source>
</evidence>
<keyword evidence="2" id="KW-0732">Signal</keyword>
<dbReference type="Pfam" id="PF03958">
    <property type="entry name" value="Secretin_N"/>
    <property type="match status" value="3"/>
</dbReference>
<accession>X1E4M2</accession>
<dbReference type="InterPro" id="IPR005644">
    <property type="entry name" value="NolW-like"/>
</dbReference>
<feature type="domain" description="NolW-like" evidence="5">
    <location>
        <begin position="43"/>
        <end position="98"/>
    </location>
</feature>
<evidence type="ECO:0000256" key="2">
    <source>
        <dbReference type="ARBA" id="ARBA00022729"/>
    </source>
</evidence>
<evidence type="ECO:0000256" key="1">
    <source>
        <dbReference type="ARBA" id="ARBA00004370"/>
    </source>
</evidence>
<feature type="domain" description="NolW-like" evidence="5">
    <location>
        <begin position="106"/>
        <end position="213"/>
    </location>
</feature>